<sequence length="435" mass="47318">MFLIYFLLSSLNTAPATYYLSSTGVDDDGSNCPSSAPCLSLDHLQALSEGDSPTVSYTEDVTITIDAKAELKSSVLIGPGPAGKMAIKFDGATGGILEGGGVISFNANSTNSMDVTFTDLTIRSYYFVDNVYQTSIIACVDNTNISLINVVIEDISDEAPDDLPARDSIVCIWDGQIAAVRLANTWATIENITLAGLHLGGLSLRNCNPHDSFDPLLPRPVLNLDYYRFKDNWYPQPVEGKSAYTPKRNVFLLSEDTDGAQALIQSGVDGYDGGLDLSGHLEIISRGVDLYTNYSGTIVELTPTNSPPNAQSFVFSAVRGATRELTTVRLVVSGSNIYRCGSNAFCVSPYFNDQPPTNPTWRYLTIIEEDGMERIVAEAKSSDLWPAGKWLVRSTIASVNYIRQDVDGVGTFYQSPFSLYQIVFCILCSVVYGLY</sequence>
<evidence type="ECO:0000256" key="1">
    <source>
        <dbReference type="SAM" id="SignalP"/>
    </source>
</evidence>
<dbReference type="EMBL" id="JARBJD010000110">
    <property type="protein sequence ID" value="KAK2952009.1"/>
    <property type="molecule type" value="Genomic_DNA"/>
</dbReference>
<dbReference type="InterPro" id="IPR011050">
    <property type="entry name" value="Pectin_lyase_fold/virulence"/>
</dbReference>
<name>A0ABQ9XJV1_9EUKA</name>
<dbReference type="SUPFAM" id="SSF51126">
    <property type="entry name" value="Pectin lyase-like"/>
    <property type="match status" value="1"/>
</dbReference>
<comment type="caution">
    <text evidence="2">The sequence shown here is derived from an EMBL/GenBank/DDBJ whole genome shotgun (WGS) entry which is preliminary data.</text>
</comment>
<feature type="chain" id="PRO_5046030197" evidence="1">
    <location>
        <begin position="17"/>
        <end position="435"/>
    </location>
</feature>
<proteinExistence type="predicted"/>
<protein>
    <submittedName>
        <fullName evidence="2">Uncharacterized protein</fullName>
    </submittedName>
</protein>
<evidence type="ECO:0000313" key="2">
    <source>
        <dbReference type="EMBL" id="KAK2952009.1"/>
    </source>
</evidence>
<organism evidence="2 3">
    <name type="scientific">Blattamonas nauphoetae</name>
    <dbReference type="NCBI Taxonomy" id="2049346"/>
    <lineage>
        <taxon>Eukaryota</taxon>
        <taxon>Metamonada</taxon>
        <taxon>Preaxostyla</taxon>
        <taxon>Oxymonadida</taxon>
        <taxon>Blattamonas</taxon>
    </lineage>
</organism>
<accession>A0ABQ9XJV1</accession>
<keyword evidence="3" id="KW-1185">Reference proteome</keyword>
<keyword evidence="1" id="KW-0732">Signal</keyword>
<evidence type="ECO:0000313" key="3">
    <source>
        <dbReference type="Proteomes" id="UP001281761"/>
    </source>
</evidence>
<gene>
    <name evidence="2" type="ORF">BLNAU_13109</name>
</gene>
<feature type="signal peptide" evidence="1">
    <location>
        <begin position="1"/>
        <end position="16"/>
    </location>
</feature>
<dbReference type="Proteomes" id="UP001281761">
    <property type="component" value="Unassembled WGS sequence"/>
</dbReference>
<reference evidence="2 3" key="1">
    <citation type="journal article" date="2022" name="bioRxiv">
        <title>Genomics of Preaxostyla Flagellates Illuminates Evolutionary Transitions and the Path Towards Mitochondrial Loss.</title>
        <authorList>
            <person name="Novak L.V.F."/>
            <person name="Treitli S.C."/>
            <person name="Pyrih J."/>
            <person name="Halakuc P."/>
            <person name="Pipaliya S.V."/>
            <person name="Vacek V."/>
            <person name="Brzon O."/>
            <person name="Soukal P."/>
            <person name="Eme L."/>
            <person name="Dacks J.B."/>
            <person name="Karnkowska A."/>
            <person name="Elias M."/>
            <person name="Hampl V."/>
        </authorList>
    </citation>
    <scope>NUCLEOTIDE SEQUENCE [LARGE SCALE GENOMIC DNA]</scope>
    <source>
        <strain evidence="2">NAU3</strain>
        <tissue evidence="2">Gut</tissue>
    </source>
</reference>